<reference evidence="4 5" key="1">
    <citation type="submission" date="2019-01" db="EMBL/GenBank/DDBJ databases">
        <title>Flavobacterium sp. nov.,isolated from freshwater.</title>
        <authorList>
            <person name="Zhang R."/>
            <person name="Du Z.-J."/>
        </authorList>
    </citation>
    <scope>NUCLEOTIDE SEQUENCE [LARGE SCALE GENOMIC DNA]</scope>
    <source>
        <strain evidence="4 5">1E403</strain>
    </source>
</reference>
<dbReference type="Pfam" id="PF13673">
    <property type="entry name" value="Acetyltransf_10"/>
    <property type="match status" value="1"/>
</dbReference>
<keyword evidence="1 4" id="KW-0808">Transferase</keyword>
<dbReference type="GO" id="GO:0016747">
    <property type="term" value="F:acyltransferase activity, transferring groups other than amino-acyl groups"/>
    <property type="evidence" value="ECO:0007669"/>
    <property type="project" value="InterPro"/>
</dbReference>
<protein>
    <submittedName>
        <fullName evidence="4">GNAT family N-acetyltransferase</fullName>
    </submittedName>
</protein>
<dbReference type="EMBL" id="SBII01000004">
    <property type="protein sequence ID" value="RWX01030.1"/>
    <property type="molecule type" value="Genomic_DNA"/>
</dbReference>
<organism evidence="4 5">
    <name type="scientific">Flavobacterium cerinum</name>
    <dbReference type="NCBI Taxonomy" id="2502784"/>
    <lineage>
        <taxon>Bacteria</taxon>
        <taxon>Pseudomonadati</taxon>
        <taxon>Bacteroidota</taxon>
        <taxon>Flavobacteriia</taxon>
        <taxon>Flavobacteriales</taxon>
        <taxon>Flavobacteriaceae</taxon>
        <taxon>Flavobacterium</taxon>
    </lineage>
</organism>
<keyword evidence="2" id="KW-0012">Acyltransferase</keyword>
<name>A0A444HC29_9FLAO</name>
<gene>
    <name evidence="4" type="ORF">EPI11_08390</name>
</gene>
<evidence type="ECO:0000259" key="3">
    <source>
        <dbReference type="PROSITE" id="PS51186"/>
    </source>
</evidence>
<comment type="caution">
    <text evidence="4">The sequence shown here is derived from an EMBL/GenBank/DDBJ whole genome shotgun (WGS) entry which is preliminary data.</text>
</comment>
<dbReference type="PANTHER" id="PTHR43800:SF1">
    <property type="entry name" value="PEPTIDYL-LYSINE N-ACETYLTRANSFERASE YJAB"/>
    <property type="match status" value="1"/>
</dbReference>
<dbReference type="InterPro" id="IPR016181">
    <property type="entry name" value="Acyl_CoA_acyltransferase"/>
</dbReference>
<evidence type="ECO:0000256" key="1">
    <source>
        <dbReference type="ARBA" id="ARBA00022679"/>
    </source>
</evidence>
<dbReference type="AlphaFoldDB" id="A0A444HC29"/>
<proteinExistence type="predicted"/>
<dbReference type="PROSITE" id="PS51186">
    <property type="entry name" value="GNAT"/>
    <property type="match status" value="1"/>
</dbReference>
<evidence type="ECO:0000313" key="4">
    <source>
        <dbReference type="EMBL" id="RWX01030.1"/>
    </source>
</evidence>
<sequence>MKNIIIEVPASSDFAELVSVWEASVRATHDFLKEEDIQFYKPLILNEYLKAVNLYCIKTDNGAIAGFMGLGEDSIEMLFIHPSFRGSGIGKALLLFAVNDQKITKVDVNEQNDQATGFYAKMGFAVTGRSDLDGMGKPYPILHMELAG</sequence>
<dbReference type="InterPro" id="IPR000182">
    <property type="entry name" value="GNAT_dom"/>
</dbReference>
<accession>A0A444HC29</accession>
<keyword evidence="5" id="KW-1185">Reference proteome</keyword>
<dbReference type="Gene3D" id="3.40.630.30">
    <property type="match status" value="1"/>
</dbReference>
<evidence type="ECO:0000313" key="5">
    <source>
        <dbReference type="Proteomes" id="UP000287527"/>
    </source>
</evidence>
<dbReference type="SUPFAM" id="SSF55729">
    <property type="entry name" value="Acyl-CoA N-acyltransferases (Nat)"/>
    <property type="match status" value="1"/>
</dbReference>
<dbReference type="PANTHER" id="PTHR43800">
    <property type="entry name" value="PEPTIDYL-LYSINE N-ACETYLTRANSFERASE YJAB"/>
    <property type="match status" value="1"/>
</dbReference>
<evidence type="ECO:0000256" key="2">
    <source>
        <dbReference type="ARBA" id="ARBA00023315"/>
    </source>
</evidence>
<dbReference type="CDD" id="cd04301">
    <property type="entry name" value="NAT_SF"/>
    <property type="match status" value="1"/>
</dbReference>
<dbReference type="OrthoDB" id="9789605at2"/>
<dbReference type="RefSeq" id="WP_128389509.1">
    <property type="nucleotide sequence ID" value="NZ_SBII01000004.1"/>
</dbReference>
<feature type="domain" description="N-acetyltransferase" evidence="3">
    <location>
        <begin position="4"/>
        <end position="140"/>
    </location>
</feature>
<dbReference type="Proteomes" id="UP000287527">
    <property type="component" value="Unassembled WGS sequence"/>
</dbReference>